<dbReference type="Proteomes" id="UP000198406">
    <property type="component" value="Unassembled WGS sequence"/>
</dbReference>
<gene>
    <name evidence="2" type="ORF">FisN_20Lh072</name>
</gene>
<feature type="compositionally biased region" description="Polar residues" evidence="1">
    <location>
        <begin position="142"/>
        <end position="152"/>
    </location>
</feature>
<feature type="region of interest" description="Disordered" evidence="1">
    <location>
        <begin position="142"/>
        <end position="170"/>
    </location>
</feature>
<evidence type="ECO:0000256" key="1">
    <source>
        <dbReference type="SAM" id="MobiDB-lite"/>
    </source>
</evidence>
<feature type="compositionally biased region" description="Polar residues" evidence="1">
    <location>
        <begin position="160"/>
        <end position="170"/>
    </location>
</feature>
<dbReference type="AlphaFoldDB" id="A0A1Z5JDN0"/>
<reference evidence="2 3" key="1">
    <citation type="journal article" date="2015" name="Plant Cell">
        <title>Oil accumulation by the oleaginous diatom Fistulifera solaris as revealed by the genome and transcriptome.</title>
        <authorList>
            <person name="Tanaka T."/>
            <person name="Maeda Y."/>
            <person name="Veluchamy A."/>
            <person name="Tanaka M."/>
            <person name="Abida H."/>
            <person name="Marechal E."/>
            <person name="Bowler C."/>
            <person name="Muto M."/>
            <person name="Sunaga Y."/>
            <person name="Tanaka M."/>
            <person name="Yoshino T."/>
            <person name="Taniguchi T."/>
            <person name="Fukuda Y."/>
            <person name="Nemoto M."/>
            <person name="Matsumoto M."/>
            <person name="Wong P.S."/>
            <person name="Aburatani S."/>
            <person name="Fujibuchi W."/>
        </authorList>
    </citation>
    <scope>NUCLEOTIDE SEQUENCE [LARGE SCALE GENOMIC DNA]</scope>
    <source>
        <strain evidence="2 3">JPCC DA0580</strain>
    </source>
</reference>
<proteinExistence type="predicted"/>
<sequence>MPTDDDDDENDGWPRKPPCNISFFCPCWGTSIDNNNKSRHVRFAEPITMSEEDDDDDSCDKMIPSIYDDDDDDEAEFLFQESYQTNAELFASLEHDYSMLDRILGPFRAKSQKQIIVLEEIIRLFLFVILLRWKEEPERLSALQQSNETTKTTKNKDPVNHTTTPTNSTL</sequence>
<dbReference type="InParanoid" id="A0A1Z5JDN0"/>
<comment type="caution">
    <text evidence="2">The sequence shown here is derived from an EMBL/GenBank/DDBJ whole genome shotgun (WGS) entry which is preliminary data.</text>
</comment>
<keyword evidence="3" id="KW-1185">Reference proteome</keyword>
<name>A0A1Z5JDN0_FISSO</name>
<protein>
    <submittedName>
        <fullName evidence="2">Uncharacterized protein</fullName>
    </submittedName>
</protein>
<evidence type="ECO:0000313" key="2">
    <source>
        <dbReference type="EMBL" id="GAX11871.1"/>
    </source>
</evidence>
<dbReference type="EMBL" id="BDSP01000045">
    <property type="protein sequence ID" value="GAX11871.1"/>
    <property type="molecule type" value="Genomic_DNA"/>
</dbReference>
<organism evidence="2 3">
    <name type="scientific">Fistulifera solaris</name>
    <name type="common">Oleaginous diatom</name>
    <dbReference type="NCBI Taxonomy" id="1519565"/>
    <lineage>
        <taxon>Eukaryota</taxon>
        <taxon>Sar</taxon>
        <taxon>Stramenopiles</taxon>
        <taxon>Ochrophyta</taxon>
        <taxon>Bacillariophyta</taxon>
        <taxon>Bacillariophyceae</taxon>
        <taxon>Bacillariophycidae</taxon>
        <taxon>Naviculales</taxon>
        <taxon>Naviculaceae</taxon>
        <taxon>Fistulifera</taxon>
    </lineage>
</organism>
<evidence type="ECO:0000313" key="3">
    <source>
        <dbReference type="Proteomes" id="UP000198406"/>
    </source>
</evidence>
<accession>A0A1Z5JDN0</accession>